<protein>
    <recommendedName>
        <fullName evidence="2">peptide-methionine (S)-S-oxide reductase</fullName>
        <ecNumber evidence="2">1.8.4.11</ecNumber>
    </recommendedName>
    <alternativeName>
        <fullName evidence="5">Peptide-methionine (S)-S-oxide reductase</fullName>
    </alternativeName>
    <alternativeName>
        <fullName evidence="4">Protein-methionine-S-oxide reductase</fullName>
    </alternativeName>
</protein>
<evidence type="ECO:0000256" key="4">
    <source>
        <dbReference type="ARBA" id="ARBA00030273"/>
    </source>
</evidence>
<evidence type="ECO:0000256" key="8">
    <source>
        <dbReference type="SAM" id="SignalP"/>
    </source>
</evidence>
<evidence type="ECO:0000256" key="1">
    <source>
        <dbReference type="ARBA" id="ARBA00005591"/>
    </source>
</evidence>
<evidence type="ECO:0000259" key="9">
    <source>
        <dbReference type="Pfam" id="PF01625"/>
    </source>
</evidence>
<feature type="signal peptide" evidence="8">
    <location>
        <begin position="1"/>
        <end position="21"/>
    </location>
</feature>
<feature type="chain" id="PRO_5046380762" description="peptide-methionine (S)-S-oxide reductase" evidence="8">
    <location>
        <begin position="22"/>
        <end position="348"/>
    </location>
</feature>
<sequence>MMMRVAARIAALWCAAAVALQRPAPRARPQRSALRAAHVCAPGDYVKVDWSIACTSGKPIPADELMFDQGEVAFQVGAGNYLPALHGQLLSSELAVGETATFDVAAADAFGLKDPRLGPLAVPAAQAPRGMKAGDLAGLENGMMARVVSADDLEVVIDANHALAGEDLAMSVTLLAPPCATTLEEATFAGGCFWGVELAFQREPGVAATAVGYAMGDVPNPTYEAVCSGATGHTEAVKVMYDPALVSFERLCDLFWDRLGENRYAPNQVGNDRGTQYRHGIYYRDAAQRDVALKTFDVESARFPERKIVTEVLPLTIFYDAEDYHMQYLQKKGQSAKKNDEATIRCYG</sequence>
<proteinExistence type="inferred from homology"/>
<comment type="catalytic activity">
    <reaction evidence="7">
        <text>[thioredoxin]-disulfide + L-methionine + H2O = L-methionine (S)-S-oxide + [thioredoxin]-dithiol</text>
        <dbReference type="Rhea" id="RHEA:19993"/>
        <dbReference type="Rhea" id="RHEA-COMP:10698"/>
        <dbReference type="Rhea" id="RHEA-COMP:10700"/>
        <dbReference type="ChEBI" id="CHEBI:15377"/>
        <dbReference type="ChEBI" id="CHEBI:29950"/>
        <dbReference type="ChEBI" id="CHEBI:50058"/>
        <dbReference type="ChEBI" id="CHEBI:57844"/>
        <dbReference type="ChEBI" id="CHEBI:58772"/>
        <dbReference type="EC" id="1.8.4.11"/>
    </reaction>
</comment>
<comment type="catalytic activity">
    <reaction evidence="6">
        <text>L-methionyl-[protein] + [thioredoxin]-disulfide + H2O = L-methionyl-(S)-S-oxide-[protein] + [thioredoxin]-dithiol</text>
        <dbReference type="Rhea" id="RHEA:14217"/>
        <dbReference type="Rhea" id="RHEA-COMP:10698"/>
        <dbReference type="Rhea" id="RHEA-COMP:10700"/>
        <dbReference type="Rhea" id="RHEA-COMP:12313"/>
        <dbReference type="Rhea" id="RHEA-COMP:12315"/>
        <dbReference type="ChEBI" id="CHEBI:15377"/>
        <dbReference type="ChEBI" id="CHEBI:16044"/>
        <dbReference type="ChEBI" id="CHEBI:29950"/>
        <dbReference type="ChEBI" id="CHEBI:44120"/>
        <dbReference type="ChEBI" id="CHEBI:50058"/>
        <dbReference type="EC" id="1.8.4.11"/>
    </reaction>
</comment>
<name>A0ABR1FJS8_AURAN</name>
<dbReference type="NCBIfam" id="TIGR00401">
    <property type="entry name" value="msrA"/>
    <property type="match status" value="1"/>
</dbReference>
<evidence type="ECO:0000256" key="3">
    <source>
        <dbReference type="ARBA" id="ARBA00023002"/>
    </source>
</evidence>
<dbReference type="InterPro" id="IPR036509">
    <property type="entry name" value="Met_Sox_Rdtase_MsrA_sf"/>
</dbReference>
<dbReference type="Gene3D" id="3.10.50.40">
    <property type="match status" value="1"/>
</dbReference>
<dbReference type="InterPro" id="IPR046357">
    <property type="entry name" value="PPIase_dom_sf"/>
</dbReference>
<dbReference type="SUPFAM" id="SSF54534">
    <property type="entry name" value="FKBP-like"/>
    <property type="match status" value="1"/>
</dbReference>
<dbReference type="EC" id="1.8.4.11" evidence="2"/>
<dbReference type="PANTHER" id="PTHR42799:SF2">
    <property type="entry name" value="MITOCHONDRIAL PEPTIDE METHIONINE SULFOXIDE REDUCTASE"/>
    <property type="match status" value="1"/>
</dbReference>
<evidence type="ECO:0000313" key="10">
    <source>
        <dbReference type="EMBL" id="KAK7232123.1"/>
    </source>
</evidence>
<evidence type="ECO:0000256" key="2">
    <source>
        <dbReference type="ARBA" id="ARBA00012502"/>
    </source>
</evidence>
<gene>
    <name evidence="10" type="primary">PMSR1</name>
    <name evidence="10" type="ORF">SO694_00031380</name>
</gene>
<evidence type="ECO:0000256" key="6">
    <source>
        <dbReference type="ARBA" id="ARBA00047806"/>
    </source>
</evidence>
<dbReference type="HAMAP" id="MF_01401">
    <property type="entry name" value="MsrA"/>
    <property type="match status" value="1"/>
</dbReference>
<dbReference type="Pfam" id="PF01625">
    <property type="entry name" value="PMSR"/>
    <property type="match status" value="1"/>
</dbReference>
<comment type="caution">
    <text evidence="10">The sequence shown here is derived from an EMBL/GenBank/DDBJ whole genome shotgun (WGS) entry which is preliminary data.</text>
</comment>
<keyword evidence="3" id="KW-0560">Oxidoreductase</keyword>
<dbReference type="EMBL" id="JBBJCI010000371">
    <property type="protein sequence ID" value="KAK7232123.1"/>
    <property type="molecule type" value="Genomic_DNA"/>
</dbReference>
<evidence type="ECO:0000256" key="7">
    <source>
        <dbReference type="ARBA" id="ARBA00048782"/>
    </source>
</evidence>
<keyword evidence="11" id="KW-1185">Reference proteome</keyword>
<comment type="similarity">
    <text evidence="1">Belongs to the MsrA Met sulfoxide reductase family.</text>
</comment>
<dbReference type="Proteomes" id="UP001363151">
    <property type="component" value="Unassembled WGS sequence"/>
</dbReference>
<dbReference type="InterPro" id="IPR002569">
    <property type="entry name" value="Met_Sox_Rdtase_MsrA_dom"/>
</dbReference>
<organism evidence="10 11">
    <name type="scientific">Aureococcus anophagefferens</name>
    <name type="common">Harmful bloom alga</name>
    <dbReference type="NCBI Taxonomy" id="44056"/>
    <lineage>
        <taxon>Eukaryota</taxon>
        <taxon>Sar</taxon>
        <taxon>Stramenopiles</taxon>
        <taxon>Ochrophyta</taxon>
        <taxon>Pelagophyceae</taxon>
        <taxon>Pelagomonadales</taxon>
        <taxon>Pelagomonadaceae</taxon>
        <taxon>Aureococcus</taxon>
    </lineage>
</organism>
<accession>A0ABR1FJS8</accession>
<dbReference type="Gene3D" id="3.30.1060.10">
    <property type="entry name" value="Peptide methionine sulphoxide reductase MsrA"/>
    <property type="match status" value="1"/>
</dbReference>
<evidence type="ECO:0000256" key="5">
    <source>
        <dbReference type="ARBA" id="ARBA00030643"/>
    </source>
</evidence>
<dbReference type="InterPro" id="IPR050162">
    <property type="entry name" value="MsrA_MetSO_reductase"/>
</dbReference>
<reference evidence="10 11" key="1">
    <citation type="submission" date="2024-03" db="EMBL/GenBank/DDBJ databases">
        <title>Aureococcus anophagefferens CCMP1851 and Kratosvirus quantuckense: Draft genome of a second virus-susceptible host strain in the model system.</title>
        <authorList>
            <person name="Chase E."/>
            <person name="Truchon A.R."/>
            <person name="Schepens W."/>
            <person name="Wilhelm S.W."/>
        </authorList>
    </citation>
    <scope>NUCLEOTIDE SEQUENCE [LARGE SCALE GENOMIC DNA]</scope>
    <source>
        <strain evidence="10 11">CCMP1851</strain>
    </source>
</reference>
<feature type="domain" description="Peptide methionine sulphoxide reductase MsrA" evidence="9">
    <location>
        <begin position="185"/>
        <end position="334"/>
    </location>
</feature>
<evidence type="ECO:0000313" key="11">
    <source>
        <dbReference type="Proteomes" id="UP001363151"/>
    </source>
</evidence>
<dbReference type="PANTHER" id="PTHR42799">
    <property type="entry name" value="MITOCHONDRIAL PEPTIDE METHIONINE SULFOXIDE REDUCTASE"/>
    <property type="match status" value="1"/>
</dbReference>
<keyword evidence="8" id="KW-0732">Signal</keyword>
<dbReference type="SUPFAM" id="SSF55068">
    <property type="entry name" value="Peptide methionine sulfoxide reductase"/>
    <property type="match status" value="1"/>
</dbReference>